<dbReference type="Proteomes" id="UP000187203">
    <property type="component" value="Unassembled WGS sequence"/>
</dbReference>
<organism evidence="1 2">
    <name type="scientific">Corchorus olitorius</name>
    <dbReference type="NCBI Taxonomy" id="93759"/>
    <lineage>
        <taxon>Eukaryota</taxon>
        <taxon>Viridiplantae</taxon>
        <taxon>Streptophyta</taxon>
        <taxon>Embryophyta</taxon>
        <taxon>Tracheophyta</taxon>
        <taxon>Spermatophyta</taxon>
        <taxon>Magnoliopsida</taxon>
        <taxon>eudicotyledons</taxon>
        <taxon>Gunneridae</taxon>
        <taxon>Pentapetalae</taxon>
        <taxon>rosids</taxon>
        <taxon>malvids</taxon>
        <taxon>Malvales</taxon>
        <taxon>Malvaceae</taxon>
        <taxon>Grewioideae</taxon>
        <taxon>Apeibeae</taxon>
        <taxon>Corchorus</taxon>
    </lineage>
</organism>
<evidence type="ECO:0000313" key="2">
    <source>
        <dbReference type="Proteomes" id="UP000187203"/>
    </source>
</evidence>
<protein>
    <submittedName>
        <fullName evidence="1">Myosin, light chain 2, 20 kDa</fullName>
    </submittedName>
</protein>
<evidence type="ECO:0000313" key="1">
    <source>
        <dbReference type="EMBL" id="OMO53243.1"/>
    </source>
</evidence>
<comment type="caution">
    <text evidence="1">The sequence shown here is derived from an EMBL/GenBank/DDBJ whole genome shotgun (WGS) entry which is preliminary data.</text>
</comment>
<keyword evidence="2" id="KW-1185">Reference proteome</keyword>
<proteinExistence type="predicted"/>
<sequence>MDEFEARFESLRAQFKDYGSLYDENFEGRFTREDCREVLAMVDNLPADDVASKPGFKAPYISKPFPPFHELIFILDKKLPLPSTRNPRSGFLAAGSLLEFKKPKYPPFFY</sequence>
<gene>
    <name evidence="1" type="ORF">COLO4_36799</name>
</gene>
<accession>A0A1R3G582</accession>
<name>A0A1R3G582_9ROSI</name>
<dbReference type="EMBL" id="AWUE01023598">
    <property type="protein sequence ID" value="OMO53243.1"/>
    <property type="molecule type" value="Genomic_DNA"/>
</dbReference>
<reference evidence="2" key="1">
    <citation type="submission" date="2013-09" db="EMBL/GenBank/DDBJ databases">
        <title>Corchorus olitorius genome sequencing.</title>
        <authorList>
            <person name="Alam M."/>
            <person name="Haque M.S."/>
            <person name="Islam M.S."/>
            <person name="Emdad E.M."/>
            <person name="Islam M.M."/>
            <person name="Ahmed B."/>
            <person name="Halim A."/>
            <person name="Hossen Q.M.M."/>
            <person name="Hossain M.Z."/>
            <person name="Ahmed R."/>
            <person name="Khan M.M."/>
            <person name="Islam R."/>
            <person name="Rashid M.M."/>
            <person name="Khan S.A."/>
            <person name="Rahman M.S."/>
            <person name="Alam M."/>
            <person name="Yahiya A.S."/>
            <person name="Khan M.S."/>
            <person name="Azam M.S."/>
            <person name="Haque T."/>
            <person name="Lashkar M.Z.H."/>
            <person name="Akhand A.I."/>
            <person name="Morshed G."/>
            <person name="Roy S."/>
            <person name="Uddin K.S."/>
            <person name="Rabeya T."/>
            <person name="Hossain A.S."/>
            <person name="Chowdhury A."/>
            <person name="Snigdha A.R."/>
            <person name="Mortoza M.S."/>
            <person name="Matin S.A."/>
            <person name="Hoque S.M.E."/>
            <person name="Islam M.K."/>
            <person name="Roy D.K."/>
            <person name="Haider R."/>
            <person name="Moosa M.M."/>
            <person name="Elias S.M."/>
            <person name="Hasan A.M."/>
            <person name="Jahan S."/>
            <person name="Shafiuddin M."/>
            <person name="Mahmood N."/>
            <person name="Shommy N.S."/>
        </authorList>
    </citation>
    <scope>NUCLEOTIDE SEQUENCE [LARGE SCALE GENOMIC DNA]</scope>
    <source>
        <strain evidence="2">cv. O-4</strain>
    </source>
</reference>
<dbReference type="AlphaFoldDB" id="A0A1R3G582"/>